<comment type="caution">
    <text evidence="2">The sequence shown here is derived from an EMBL/GenBank/DDBJ whole genome shotgun (WGS) entry which is preliminary data.</text>
</comment>
<dbReference type="Proteomes" id="UP000521943">
    <property type="component" value="Unassembled WGS sequence"/>
</dbReference>
<feature type="compositionally biased region" description="Polar residues" evidence="1">
    <location>
        <begin position="164"/>
        <end position="177"/>
    </location>
</feature>
<protein>
    <submittedName>
        <fullName evidence="2">Uncharacterized protein</fullName>
    </submittedName>
</protein>
<keyword evidence="3" id="KW-1185">Reference proteome</keyword>
<dbReference type="AlphaFoldDB" id="A0A8H6HXC8"/>
<evidence type="ECO:0000313" key="3">
    <source>
        <dbReference type="Proteomes" id="UP000521943"/>
    </source>
</evidence>
<gene>
    <name evidence="2" type="ORF">DFP72DRAFT_354071</name>
</gene>
<evidence type="ECO:0000256" key="1">
    <source>
        <dbReference type="SAM" id="MobiDB-lite"/>
    </source>
</evidence>
<evidence type="ECO:0000313" key="2">
    <source>
        <dbReference type="EMBL" id="KAF6754884.1"/>
    </source>
</evidence>
<name>A0A8H6HXC8_9AGAR</name>
<organism evidence="2 3">
    <name type="scientific">Ephemerocybe angulata</name>
    <dbReference type="NCBI Taxonomy" id="980116"/>
    <lineage>
        <taxon>Eukaryota</taxon>
        <taxon>Fungi</taxon>
        <taxon>Dikarya</taxon>
        <taxon>Basidiomycota</taxon>
        <taxon>Agaricomycotina</taxon>
        <taxon>Agaricomycetes</taxon>
        <taxon>Agaricomycetidae</taxon>
        <taxon>Agaricales</taxon>
        <taxon>Agaricineae</taxon>
        <taxon>Psathyrellaceae</taxon>
        <taxon>Ephemerocybe</taxon>
    </lineage>
</organism>
<sequence length="300" mass="33386">MRGILTGQCDSTQQVQQTGLDARRQPFAAGRHRQNPAHHAIEDGLAGRRIQALGRMAIYDLGAQSKVGHSRDQDIRALSSICVVRKRRGMGGLANRARGATAAFAALARRRRRMPASPTTLTKTRIPRAFHHHAMDGVVCDQRGPAKRRRASGWVRVGRCSVTRGSATPSTKASNNDGKFKDQQTALDARRKPFEGRRWDAPCLGWGIRGARGRWSGAGEFCVDDRKCLSRTAWPFELHRQRRAGLVRRRRRARSRPNRGGLGETGAIGRGRPGYVGGFLSQLGRLSYKRCRAGRVRRRQ</sequence>
<proteinExistence type="predicted"/>
<reference evidence="2 3" key="1">
    <citation type="submission" date="2020-07" db="EMBL/GenBank/DDBJ databases">
        <title>Comparative genomics of pyrophilous fungi reveals a link between fire events and developmental genes.</title>
        <authorList>
            <consortium name="DOE Joint Genome Institute"/>
            <person name="Steindorff A.S."/>
            <person name="Carver A."/>
            <person name="Calhoun S."/>
            <person name="Stillman K."/>
            <person name="Liu H."/>
            <person name="Lipzen A."/>
            <person name="Pangilinan J."/>
            <person name="Labutti K."/>
            <person name="Bruns T.D."/>
            <person name="Grigoriev I.V."/>
        </authorList>
    </citation>
    <scope>NUCLEOTIDE SEQUENCE [LARGE SCALE GENOMIC DNA]</scope>
    <source>
        <strain evidence="2 3">CBS 144469</strain>
    </source>
</reference>
<feature type="region of interest" description="Disordered" evidence="1">
    <location>
        <begin position="164"/>
        <end position="183"/>
    </location>
</feature>
<dbReference type="EMBL" id="JACGCI010000032">
    <property type="protein sequence ID" value="KAF6754884.1"/>
    <property type="molecule type" value="Genomic_DNA"/>
</dbReference>
<accession>A0A8H6HXC8</accession>